<dbReference type="InterPro" id="IPR003594">
    <property type="entry name" value="HATPase_dom"/>
</dbReference>
<evidence type="ECO:0000256" key="9">
    <source>
        <dbReference type="ARBA" id="ARBA00022777"/>
    </source>
</evidence>
<dbReference type="GO" id="GO:0000156">
    <property type="term" value="F:phosphorelay response regulator activity"/>
    <property type="evidence" value="ECO:0007669"/>
    <property type="project" value="TreeGrafter"/>
</dbReference>
<dbReference type="SMART" id="SM00388">
    <property type="entry name" value="HisKA"/>
    <property type="match status" value="1"/>
</dbReference>
<dbReference type="RefSeq" id="WP_368504570.1">
    <property type="nucleotide sequence ID" value="NZ_CP162551.1"/>
</dbReference>
<keyword evidence="6" id="KW-0808">Transferase</keyword>
<dbReference type="InterPro" id="IPR013767">
    <property type="entry name" value="PAS_fold"/>
</dbReference>
<dbReference type="PRINTS" id="PR00344">
    <property type="entry name" value="BCTRLSENSOR"/>
</dbReference>
<dbReference type="InterPro" id="IPR036890">
    <property type="entry name" value="HATPase_C_sf"/>
</dbReference>
<dbReference type="GO" id="GO:0007234">
    <property type="term" value="P:osmosensory signaling via phosphorelay pathway"/>
    <property type="evidence" value="ECO:0007669"/>
    <property type="project" value="TreeGrafter"/>
</dbReference>
<comment type="subcellular location">
    <subcellularLocation>
        <location evidence="2">Cell membrane</location>
        <topology evidence="2">Multi-pass membrane protein</topology>
    </subcellularLocation>
</comment>
<dbReference type="EMBL" id="CP162551">
    <property type="protein sequence ID" value="XDI37201.1"/>
    <property type="molecule type" value="Genomic_DNA"/>
</dbReference>
<dbReference type="Gene3D" id="3.30.450.20">
    <property type="entry name" value="PAS domain"/>
    <property type="match status" value="1"/>
</dbReference>
<keyword evidence="11 14" id="KW-1133">Transmembrane helix</keyword>
<dbReference type="FunFam" id="3.30.565.10:FF:000006">
    <property type="entry name" value="Sensor histidine kinase WalK"/>
    <property type="match status" value="1"/>
</dbReference>
<organism evidence="17">
    <name type="scientific">Alkalihalophilus sp. As8PL</name>
    <dbReference type="NCBI Taxonomy" id="3237103"/>
    <lineage>
        <taxon>Bacteria</taxon>
        <taxon>Bacillati</taxon>
        <taxon>Bacillota</taxon>
        <taxon>Bacilli</taxon>
        <taxon>Bacillales</taxon>
        <taxon>Bacillaceae</taxon>
        <taxon>Alkalihalophilus</taxon>
    </lineage>
</organism>
<dbReference type="InterPro" id="IPR035965">
    <property type="entry name" value="PAS-like_dom_sf"/>
</dbReference>
<dbReference type="SUPFAM" id="SSF158472">
    <property type="entry name" value="HAMP domain-like"/>
    <property type="match status" value="1"/>
</dbReference>
<protein>
    <recommendedName>
        <fullName evidence="3">histidine kinase</fullName>
        <ecNumber evidence="3">2.7.13.3</ecNumber>
    </recommendedName>
</protein>
<name>A0AB39BV43_9BACI</name>
<dbReference type="PANTHER" id="PTHR42878">
    <property type="entry name" value="TWO-COMPONENT HISTIDINE KINASE"/>
    <property type="match status" value="1"/>
</dbReference>
<dbReference type="SUPFAM" id="SSF55874">
    <property type="entry name" value="ATPase domain of HSP90 chaperone/DNA topoisomerase II/histidine kinase"/>
    <property type="match status" value="1"/>
</dbReference>
<dbReference type="InterPro" id="IPR036097">
    <property type="entry name" value="HisK_dim/P_sf"/>
</dbReference>
<evidence type="ECO:0000256" key="1">
    <source>
        <dbReference type="ARBA" id="ARBA00000085"/>
    </source>
</evidence>
<dbReference type="InterPro" id="IPR003661">
    <property type="entry name" value="HisK_dim/P_dom"/>
</dbReference>
<dbReference type="PROSITE" id="PS50109">
    <property type="entry name" value="HIS_KIN"/>
    <property type="match status" value="1"/>
</dbReference>
<dbReference type="SUPFAM" id="SSF47384">
    <property type="entry name" value="Homodimeric domain of signal transducing histidine kinase"/>
    <property type="match status" value="1"/>
</dbReference>
<evidence type="ECO:0000256" key="7">
    <source>
        <dbReference type="ARBA" id="ARBA00022692"/>
    </source>
</evidence>
<evidence type="ECO:0000256" key="5">
    <source>
        <dbReference type="ARBA" id="ARBA00022553"/>
    </source>
</evidence>
<keyword evidence="4" id="KW-1003">Cell membrane</keyword>
<dbReference type="Gene3D" id="1.10.287.130">
    <property type="match status" value="1"/>
</dbReference>
<dbReference type="CDD" id="cd00082">
    <property type="entry name" value="HisKA"/>
    <property type="match status" value="1"/>
</dbReference>
<gene>
    <name evidence="17" type="ORF">AB3N04_02470</name>
</gene>
<dbReference type="Pfam" id="PF18698">
    <property type="entry name" value="HisK_sensor"/>
    <property type="match status" value="1"/>
</dbReference>
<evidence type="ECO:0000256" key="8">
    <source>
        <dbReference type="ARBA" id="ARBA00022741"/>
    </source>
</evidence>
<evidence type="ECO:0000256" key="4">
    <source>
        <dbReference type="ARBA" id="ARBA00022475"/>
    </source>
</evidence>
<reference evidence="17" key="1">
    <citation type="submission" date="2024-07" db="EMBL/GenBank/DDBJ databases">
        <title>Identification and characteristics of an arsenic-resistant bacterial isolate, which belongs to a novel species.</title>
        <authorList>
            <person name="Juszczyk A."/>
            <person name="Kowalczyk A."/>
            <person name="Was K."/>
            <person name="Kosowicz W."/>
            <person name="Budzyn A."/>
            <person name="Latowski D."/>
        </authorList>
    </citation>
    <scope>NUCLEOTIDE SEQUENCE</scope>
    <source>
        <strain evidence="17">As8PL</strain>
    </source>
</reference>
<feature type="domain" description="Histidine kinase" evidence="15">
    <location>
        <begin position="373"/>
        <end position="591"/>
    </location>
</feature>
<dbReference type="Pfam" id="PF02518">
    <property type="entry name" value="HATPase_c"/>
    <property type="match status" value="1"/>
</dbReference>
<dbReference type="GO" id="GO:0005524">
    <property type="term" value="F:ATP binding"/>
    <property type="evidence" value="ECO:0007669"/>
    <property type="project" value="UniProtKB-KW"/>
</dbReference>
<evidence type="ECO:0000259" key="16">
    <source>
        <dbReference type="PROSITE" id="PS50885"/>
    </source>
</evidence>
<comment type="catalytic activity">
    <reaction evidence="1">
        <text>ATP + protein L-histidine = ADP + protein N-phospho-L-histidine.</text>
        <dbReference type="EC" id="2.7.13.3"/>
    </reaction>
</comment>
<dbReference type="Pfam" id="PF00989">
    <property type="entry name" value="PAS"/>
    <property type="match status" value="1"/>
</dbReference>
<dbReference type="SMART" id="SM00304">
    <property type="entry name" value="HAMP"/>
    <property type="match status" value="1"/>
</dbReference>
<dbReference type="InterPro" id="IPR003660">
    <property type="entry name" value="HAMP_dom"/>
</dbReference>
<keyword evidence="9" id="KW-0418">Kinase</keyword>
<evidence type="ECO:0000256" key="11">
    <source>
        <dbReference type="ARBA" id="ARBA00022989"/>
    </source>
</evidence>
<dbReference type="GO" id="GO:0030295">
    <property type="term" value="F:protein kinase activator activity"/>
    <property type="evidence" value="ECO:0007669"/>
    <property type="project" value="TreeGrafter"/>
</dbReference>
<evidence type="ECO:0000256" key="3">
    <source>
        <dbReference type="ARBA" id="ARBA00012438"/>
    </source>
</evidence>
<dbReference type="Gene3D" id="3.30.565.10">
    <property type="entry name" value="Histidine kinase-like ATPase, C-terminal domain"/>
    <property type="match status" value="1"/>
</dbReference>
<dbReference type="EC" id="2.7.13.3" evidence="3"/>
<evidence type="ECO:0000256" key="10">
    <source>
        <dbReference type="ARBA" id="ARBA00022840"/>
    </source>
</evidence>
<dbReference type="InterPro" id="IPR005467">
    <property type="entry name" value="His_kinase_dom"/>
</dbReference>
<keyword evidence="8" id="KW-0547">Nucleotide-binding</keyword>
<evidence type="ECO:0000256" key="13">
    <source>
        <dbReference type="ARBA" id="ARBA00023136"/>
    </source>
</evidence>
<sequence>MLWRSVVGKLWFTILLLVSVVLTILMVLLLQSFERFHVNEAESQLVNHANMIAAIFDGYDEQDDALRTISQYGSSFETHALIFVEGTKVWGTNNAANDDIYAQLFMTNPTLSEVFNGEQVVATEGDFPFQEDGELGRTEMMVVGVPLQPTELDNSAVFLYQSLSAIEETSNETKRIVYFSAGIAIVLTTIFTFFLSTRITAPLRKMRQVALEVAQGQFKTKVPILTHDEIGQLAMAFNRMGRELNRNIHALNQEKEQLSRILVSMADGVITLDRKGKLVVTNPPAERFMQSWFYEQGVTEDASELPQAVQQLFQRVVSVEKEQMIEIDVQGRSWAILMTPLYDREYVRGAVAVIRDMTEERRHDKLRKDFIANVSHELRTPVSMLQGYSEAIIDDIAGSEEDKKEFAKIIYDESLRMGRLVNELLDLARMEAGHIELHKEKVDQRAFTDRIVRKFQGYAKEQGVTLVLDIKGDDQQVAFDPDRIEQVLTNLIHNAIRHTSENGKVTLKVRPFEQGIKLDVIDTGSGIPEEDLPYVFERFYKADKARTRGRGGTGLGLAIAKNIVDAHKGQISVHSKMDEGTTFSFFLPSLLTDEDEISR</sequence>
<dbReference type="FunFam" id="1.10.287.130:FF:000001">
    <property type="entry name" value="Two-component sensor histidine kinase"/>
    <property type="match status" value="1"/>
</dbReference>
<evidence type="ECO:0000256" key="6">
    <source>
        <dbReference type="ARBA" id="ARBA00022679"/>
    </source>
</evidence>
<feature type="domain" description="HAMP" evidence="16">
    <location>
        <begin position="197"/>
        <end position="249"/>
    </location>
</feature>
<evidence type="ECO:0000259" key="15">
    <source>
        <dbReference type="PROSITE" id="PS50109"/>
    </source>
</evidence>
<dbReference type="Pfam" id="PF00672">
    <property type="entry name" value="HAMP"/>
    <property type="match status" value="1"/>
</dbReference>
<dbReference type="PROSITE" id="PS50885">
    <property type="entry name" value="HAMP"/>
    <property type="match status" value="1"/>
</dbReference>
<dbReference type="Gene3D" id="6.10.340.10">
    <property type="match status" value="1"/>
</dbReference>
<dbReference type="PANTHER" id="PTHR42878:SF3">
    <property type="entry name" value="HISTIDINE PROTEIN KINASE SAES"/>
    <property type="match status" value="1"/>
</dbReference>
<feature type="transmembrane region" description="Helical" evidence="14">
    <location>
        <begin position="176"/>
        <end position="195"/>
    </location>
</feature>
<accession>A0AB39BV43</accession>
<feature type="transmembrane region" description="Helical" evidence="14">
    <location>
        <begin position="12"/>
        <end position="30"/>
    </location>
</feature>
<dbReference type="Pfam" id="PF00512">
    <property type="entry name" value="HisKA"/>
    <property type="match status" value="1"/>
</dbReference>
<evidence type="ECO:0000313" key="17">
    <source>
        <dbReference type="EMBL" id="XDI37201.1"/>
    </source>
</evidence>
<evidence type="ECO:0000256" key="12">
    <source>
        <dbReference type="ARBA" id="ARBA00023012"/>
    </source>
</evidence>
<dbReference type="SMART" id="SM00387">
    <property type="entry name" value="HATPase_c"/>
    <property type="match status" value="1"/>
</dbReference>
<dbReference type="SUPFAM" id="SSF55785">
    <property type="entry name" value="PYP-like sensor domain (PAS domain)"/>
    <property type="match status" value="1"/>
</dbReference>
<keyword evidence="12" id="KW-0902">Two-component regulatory system</keyword>
<dbReference type="GO" id="GO:0005886">
    <property type="term" value="C:plasma membrane"/>
    <property type="evidence" value="ECO:0007669"/>
    <property type="project" value="UniProtKB-SubCell"/>
</dbReference>
<proteinExistence type="predicted"/>
<dbReference type="CDD" id="cd00075">
    <property type="entry name" value="HATPase"/>
    <property type="match status" value="1"/>
</dbReference>
<keyword evidence="7 14" id="KW-0812">Transmembrane</keyword>
<keyword evidence="13 14" id="KW-0472">Membrane</keyword>
<dbReference type="AlphaFoldDB" id="A0AB39BV43"/>
<dbReference type="GO" id="GO:0000155">
    <property type="term" value="F:phosphorelay sensor kinase activity"/>
    <property type="evidence" value="ECO:0007669"/>
    <property type="project" value="InterPro"/>
</dbReference>
<keyword evidence="10 17" id="KW-0067">ATP-binding</keyword>
<dbReference type="InterPro" id="IPR004358">
    <property type="entry name" value="Sig_transdc_His_kin-like_C"/>
</dbReference>
<evidence type="ECO:0000256" key="14">
    <source>
        <dbReference type="SAM" id="Phobius"/>
    </source>
</evidence>
<keyword evidence="5" id="KW-0597">Phosphoprotein</keyword>
<dbReference type="InterPro" id="IPR041328">
    <property type="entry name" value="HisK_sensor"/>
</dbReference>
<dbReference type="InterPro" id="IPR050351">
    <property type="entry name" value="BphY/WalK/GraS-like"/>
</dbReference>
<evidence type="ECO:0000256" key="2">
    <source>
        <dbReference type="ARBA" id="ARBA00004651"/>
    </source>
</evidence>
<dbReference type="CDD" id="cd06225">
    <property type="entry name" value="HAMP"/>
    <property type="match status" value="1"/>
</dbReference>
<dbReference type="GO" id="GO:0006355">
    <property type="term" value="P:regulation of DNA-templated transcription"/>
    <property type="evidence" value="ECO:0007669"/>
    <property type="project" value="InterPro"/>
</dbReference>